<dbReference type="Pfam" id="PF13186">
    <property type="entry name" value="SPASM"/>
    <property type="match status" value="1"/>
</dbReference>
<dbReference type="InterPro" id="IPR013785">
    <property type="entry name" value="Aldolase_TIM"/>
</dbReference>
<sequence>MSAPIVLDRLIVEASSRSRAEIGFTIRAGHKKRWLDHDLPLALFEKALREIDAVTEVRFHGWGDPLANPDILAMLAAAKHAGARTVLVTDGVRLADEHASALTRDDIDAVVLPLAGLVEDANFRRRGTSLYAALAAIDRLTAVKAVHESKLPEVEVRYALTRTGLEQGELEALPRFLAGLGVGVVHVRPLSYATGPETEYDALVPADQAAFDALAARLRAASEEAAGLGLRLDSRLVHGGLTRFRCPDRPASTLFIAADGAVSPCALRNVPIADPASYRFHGATLPFPRDVRGNLHVDALPAVWNATEYREFRYCHDTDTPPEGCAGCWRSFWVDVA</sequence>
<dbReference type="InterPro" id="IPR023885">
    <property type="entry name" value="4Fe4S-binding_SPASM_dom"/>
</dbReference>
<evidence type="ECO:0000313" key="2">
    <source>
        <dbReference type="EMBL" id="QAZ65973.1"/>
    </source>
</evidence>
<dbReference type="PANTHER" id="PTHR11228:SF7">
    <property type="entry name" value="PQQA PEPTIDE CYCLASE"/>
    <property type="match status" value="1"/>
</dbReference>
<proteinExistence type="predicted"/>
<organism evidence="2 3">
    <name type="scientific">Solidesulfovibrio carbinolicus</name>
    <dbReference type="NCBI Taxonomy" id="296842"/>
    <lineage>
        <taxon>Bacteria</taxon>
        <taxon>Pseudomonadati</taxon>
        <taxon>Thermodesulfobacteriota</taxon>
        <taxon>Desulfovibrionia</taxon>
        <taxon>Desulfovibrionales</taxon>
        <taxon>Desulfovibrionaceae</taxon>
        <taxon>Solidesulfovibrio</taxon>
    </lineage>
</organism>
<keyword evidence="3" id="KW-1185">Reference proteome</keyword>
<dbReference type="InterPro" id="IPR050377">
    <property type="entry name" value="Radical_SAM_PqqE_MftC-like"/>
</dbReference>
<dbReference type="RefSeq" id="WP_129348803.1">
    <property type="nucleotide sequence ID" value="NZ_CP026538.1"/>
</dbReference>
<reference evidence="2 3" key="1">
    <citation type="submission" date="2018-02" db="EMBL/GenBank/DDBJ databases">
        <title>Genome sequence of Desulfovibrio carbinolicus DSM 3852.</title>
        <authorList>
            <person name="Wilbanks E."/>
            <person name="Skennerton C.T."/>
            <person name="Orphan V.J."/>
        </authorList>
    </citation>
    <scope>NUCLEOTIDE SEQUENCE [LARGE SCALE GENOMIC DNA]</scope>
    <source>
        <strain evidence="2 3">DSM 3852</strain>
    </source>
</reference>
<dbReference type="EMBL" id="CP026538">
    <property type="protein sequence ID" value="QAZ65973.1"/>
    <property type="molecule type" value="Genomic_DNA"/>
</dbReference>
<dbReference type="InterPro" id="IPR058240">
    <property type="entry name" value="rSAM_sf"/>
</dbReference>
<dbReference type="AlphaFoldDB" id="A0A4P6HFZ2"/>
<dbReference type="SUPFAM" id="SSF102114">
    <property type="entry name" value="Radical SAM enzymes"/>
    <property type="match status" value="1"/>
</dbReference>
<accession>A0A4P6HFZ2</accession>
<dbReference type="Gene3D" id="3.20.20.70">
    <property type="entry name" value="Aldolase class I"/>
    <property type="match status" value="1"/>
</dbReference>
<dbReference type="Proteomes" id="UP000293296">
    <property type="component" value="Chromosome"/>
</dbReference>
<protein>
    <submittedName>
        <fullName evidence="2">Radical SAM protein</fullName>
    </submittedName>
</protein>
<dbReference type="KEGG" id="dcb:C3Y92_01440"/>
<gene>
    <name evidence="2" type="ORF">C3Y92_01440</name>
</gene>
<name>A0A4P6HFZ2_9BACT</name>
<evidence type="ECO:0000259" key="1">
    <source>
        <dbReference type="Pfam" id="PF13186"/>
    </source>
</evidence>
<feature type="domain" description="4Fe4S-binding SPASM" evidence="1">
    <location>
        <begin position="246"/>
        <end position="329"/>
    </location>
</feature>
<evidence type="ECO:0000313" key="3">
    <source>
        <dbReference type="Proteomes" id="UP000293296"/>
    </source>
</evidence>
<dbReference type="PANTHER" id="PTHR11228">
    <property type="entry name" value="RADICAL SAM DOMAIN PROTEIN"/>
    <property type="match status" value="1"/>
</dbReference>
<dbReference type="OrthoDB" id="9772409at2"/>